<evidence type="ECO:0000313" key="2">
    <source>
        <dbReference type="Proteomes" id="UP001056120"/>
    </source>
</evidence>
<proteinExistence type="predicted"/>
<reference evidence="2" key="1">
    <citation type="journal article" date="2022" name="Mol. Ecol. Resour.">
        <title>The genomes of chicory, endive, great burdock and yacon provide insights into Asteraceae palaeo-polyploidization history and plant inulin production.</title>
        <authorList>
            <person name="Fan W."/>
            <person name="Wang S."/>
            <person name="Wang H."/>
            <person name="Wang A."/>
            <person name="Jiang F."/>
            <person name="Liu H."/>
            <person name="Zhao H."/>
            <person name="Xu D."/>
            <person name="Zhang Y."/>
        </authorList>
    </citation>
    <scope>NUCLEOTIDE SEQUENCE [LARGE SCALE GENOMIC DNA]</scope>
    <source>
        <strain evidence="2">cv. Yunnan</strain>
    </source>
</reference>
<protein>
    <submittedName>
        <fullName evidence="1">Uncharacterized protein</fullName>
    </submittedName>
</protein>
<keyword evidence="2" id="KW-1185">Reference proteome</keyword>
<dbReference type="Proteomes" id="UP001056120">
    <property type="component" value="Linkage Group LG20"/>
</dbReference>
<reference evidence="1 2" key="2">
    <citation type="journal article" date="2022" name="Mol. Ecol. Resour.">
        <title>The genomes of chicory, endive, great burdock and yacon provide insights into Asteraceae paleo-polyploidization history and plant inulin production.</title>
        <authorList>
            <person name="Fan W."/>
            <person name="Wang S."/>
            <person name="Wang H."/>
            <person name="Wang A."/>
            <person name="Jiang F."/>
            <person name="Liu H."/>
            <person name="Zhao H."/>
            <person name="Xu D."/>
            <person name="Zhang Y."/>
        </authorList>
    </citation>
    <scope>NUCLEOTIDE SEQUENCE [LARGE SCALE GENOMIC DNA]</scope>
    <source>
        <strain evidence="2">cv. Yunnan</strain>
        <tissue evidence="1">Leaves</tissue>
    </source>
</reference>
<name>A0ACB9D9V8_9ASTR</name>
<accession>A0ACB9D9V8</accession>
<dbReference type="EMBL" id="CM042037">
    <property type="protein sequence ID" value="KAI3743325.1"/>
    <property type="molecule type" value="Genomic_DNA"/>
</dbReference>
<comment type="caution">
    <text evidence="1">The sequence shown here is derived from an EMBL/GenBank/DDBJ whole genome shotgun (WGS) entry which is preliminary data.</text>
</comment>
<sequence length="370" mass="41730">MLGDLIINSLVLILGYAYPAFECFKTIENHGAGNAELRFWCQYWVIIAVLTVFERIGDIFVSWVPMYGEMKLALIIYLWYPKTKGTGYVYHAMLRPFVARHETDIERSLQEMRAKAWDVAVYYWHNSSELGQTKFFEILHYLASKRSRPRSEVLQNHQNSREGHPLPSPTVEVPQPDQAVDRWVPTAPPLPDISHRQPVYPEELLIPGSPSRPALNPGSPSRPALNPGSPSRPGKHSKKLERLRERLNFCNNFPINSQTKTSPFTFATIPQALPVASTTLLSSPKPRISIYISPKSSSNLSQTLSFSRSSSINFRSKSLRSSLAVRPSTSRRNGFVFKAGLPLVGNQAPDFDQEFINVKLSDHIGKKSVL</sequence>
<gene>
    <name evidence="1" type="ORF">L1987_61032</name>
</gene>
<evidence type="ECO:0000313" key="1">
    <source>
        <dbReference type="EMBL" id="KAI3743325.1"/>
    </source>
</evidence>
<organism evidence="1 2">
    <name type="scientific">Smallanthus sonchifolius</name>
    <dbReference type="NCBI Taxonomy" id="185202"/>
    <lineage>
        <taxon>Eukaryota</taxon>
        <taxon>Viridiplantae</taxon>
        <taxon>Streptophyta</taxon>
        <taxon>Embryophyta</taxon>
        <taxon>Tracheophyta</taxon>
        <taxon>Spermatophyta</taxon>
        <taxon>Magnoliopsida</taxon>
        <taxon>eudicotyledons</taxon>
        <taxon>Gunneridae</taxon>
        <taxon>Pentapetalae</taxon>
        <taxon>asterids</taxon>
        <taxon>campanulids</taxon>
        <taxon>Asterales</taxon>
        <taxon>Asteraceae</taxon>
        <taxon>Asteroideae</taxon>
        <taxon>Heliantheae alliance</taxon>
        <taxon>Millerieae</taxon>
        <taxon>Smallanthus</taxon>
    </lineage>
</organism>